<accession>A0A8S5RJ73</accession>
<protein>
    <submittedName>
        <fullName evidence="1">Uncharacterized protein</fullName>
    </submittedName>
</protein>
<proteinExistence type="predicted"/>
<dbReference type="EMBL" id="BK059106">
    <property type="protein sequence ID" value="DAE31227.1"/>
    <property type="molecule type" value="Genomic_DNA"/>
</dbReference>
<name>A0A8S5RJ73_9VIRU</name>
<reference evidence="1" key="1">
    <citation type="journal article" date="2021" name="Proc. Natl. Acad. Sci. U.S.A.">
        <title>A Catalog of Tens of Thousands of Viruses from Human Metagenomes Reveals Hidden Associations with Chronic Diseases.</title>
        <authorList>
            <person name="Tisza M.J."/>
            <person name="Buck C.B."/>
        </authorList>
    </citation>
    <scope>NUCLEOTIDE SEQUENCE</scope>
    <source>
        <strain evidence="1">CtHG14</strain>
    </source>
</reference>
<organism evidence="1">
    <name type="scientific">virus sp. ctHG14</name>
    <dbReference type="NCBI Taxonomy" id="2827626"/>
    <lineage>
        <taxon>Viruses</taxon>
    </lineage>
</organism>
<sequence>MCPCELKPYELAYKLHQQQVDMQNHMLGRYVRMSILSTLGNSQWFKGKHTPPFEYPDMPFLQQEAKKSKNGNAESNEEIAVYEMKQRIRQLEKQGLPESPI</sequence>
<evidence type="ECO:0000313" key="1">
    <source>
        <dbReference type="EMBL" id="DAE31227.1"/>
    </source>
</evidence>